<dbReference type="AlphaFoldDB" id="A6ICP5"/>
<accession>A6ICP5</accession>
<reference evidence="1 2" key="1">
    <citation type="submission" date="2005-09" db="EMBL/GenBank/DDBJ databases">
        <authorList>
            <person name="Mural R.J."/>
            <person name="Li P.W."/>
            <person name="Adams M.D."/>
            <person name="Amanatides P.G."/>
            <person name="Baden-Tillson H."/>
            <person name="Barnstead M."/>
            <person name="Chin S.H."/>
            <person name="Dew I."/>
            <person name="Evans C.A."/>
            <person name="Ferriera S."/>
            <person name="Flanigan M."/>
            <person name="Fosler C."/>
            <person name="Glodek A."/>
            <person name="Gu Z."/>
            <person name="Holt R.A."/>
            <person name="Jennings D."/>
            <person name="Kraft C.L."/>
            <person name="Lu F."/>
            <person name="Nguyen T."/>
            <person name="Nusskern D.R."/>
            <person name="Pfannkoch C.M."/>
            <person name="Sitter C."/>
            <person name="Sutton G.G."/>
            <person name="Venter J.C."/>
            <person name="Wang Z."/>
            <person name="Woodage T."/>
            <person name="Zheng X.H."/>
            <person name="Zhong F."/>
        </authorList>
    </citation>
    <scope>NUCLEOTIDE SEQUENCE [LARGE SCALE GENOMIC DNA]</scope>
    <source>
        <strain>BN</strain>
        <strain evidence="2">Sprague-Dawley</strain>
    </source>
</reference>
<evidence type="ECO:0000313" key="2">
    <source>
        <dbReference type="Proteomes" id="UP000234681"/>
    </source>
</evidence>
<name>A6ICP5_RAT</name>
<sequence length="16" mass="1975">MKLFALFVKEFYLVLL</sequence>
<dbReference type="Proteomes" id="UP000234681">
    <property type="component" value="Chromosome 13"/>
</dbReference>
<gene>
    <name evidence="1" type="ORF">rCG_46194</name>
</gene>
<organism evidence="1 2">
    <name type="scientific">Rattus norvegicus</name>
    <name type="common">Rat</name>
    <dbReference type="NCBI Taxonomy" id="10116"/>
    <lineage>
        <taxon>Eukaryota</taxon>
        <taxon>Metazoa</taxon>
        <taxon>Chordata</taxon>
        <taxon>Craniata</taxon>
        <taxon>Vertebrata</taxon>
        <taxon>Euteleostomi</taxon>
        <taxon>Mammalia</taxon>
        <taxon>Eutheria</taxon>
        <taxon>Euarchontoglires</taxon>
        <taxon>Glires</taxon>
        <taxon>Rodentia</taxon>
        <taxon>Myomorpha</taxon>
        <taxon>Muroidea</taxon>
        <taxon>Muridae</taxon>
        <taxon>Murinae</taxon>
        <taxon>Rattus</taxon>
    </lineage>
</organism>
<feature type="non-terminal residue" evidence="1">
    <location>
        <position position="16"/>
    </location>
</feature>
<protein>
    <submittedName>
        <fullName evidence="1">RCG46194</fullName>
    </submittedName>
</protein>
<dbReference type="EMBL" id="CH473958">
    <property type="protein sequence ID" value="EDM09602.1"/>
    <property type="molecule type" value="Genomic_DNA"/>
</dbReference>
<evidence type="ECO:0000313" key="1">
    <source>
        <dbReference type="EMBL" id="EDM09602.1"/>
    </source>
</evidence>
<proteinExistence type="predicted"/>